<dbReference type="KEGG" id="mri:Mal4_40540"/>
<dbReference type="Proteomes" id="UP000320496">
    <property type="component" value="Chromosome"/>
</dbReference>
<dbReference type="EMBL" id="CP036275">
    <property type="protein sequence ID" value="QDU39708.1"/>
    <property type="molecule type" value="Genomic_DNA"/>
</dbReference>
<accession>A0A517ZB73</accession>
<dbReference type="OrthoDB" id="284135at2"/>
<gene>
    <name evidence="1" type="ORF">Mal4_40540</name>
</gene>
<dbReference type="AlphaFoldDB" id="A0A517ZB73"/>
<sequence length="148" mass="16698">MERLTATQLQEKYAEIFGERPRSCHRRWLIRRIAWRLQARAEGDLSERAQRRATELADDADVRVTPPKTVVLRLRDQRIGDTAPTDPRIPAPGTWLTKTYKGALVEVQVLANGFEFAGEKYKSLTGVARAVTGTHCNGFRFFGLGGRS</sequence>
<name>A0A517ZB73_9PLAN</name>
<proteinExistence type="predicted"/>
<evidence type="ECO:0000313" key="2">
    <source>
        <dbReference type="Proteomes" id="UP000320496"/>
    </source>
</evidence>
<organism evidence="1 2">
    <name type="scientific">Maioricimonas rarisocia</name>
    <dbReference type="NCBI Taxonomy" id="2528026"/>
    <lineage>
        <taxon>Bacteria</taxon>
        <taxon>Pseudomonadati</taxon>
        <taxon>Planctomycetota</taxon>
        <taxon>Planctomycetia</taxon>
        <taxon>Planctomycetales</taxon>
        <taxon>Planctomycetaceae</taxon>
        <taxon>Maioricimonas</taxon>
    </lineage>
</organism>
<evidence type="ECO:0008006" key="3">
    <source>
        <dbReference type="Google" id="ProtNLM"/>
    </source>
</evidence>
<evidence type="ECO:0000313" key="1">
    <source>
        <dbReference type="EMBL" id="QDU39708.1"/>
    </source>
</evidence>
<dbReference type="InterPro" id="IPR021322">
    <property type="entry name" value="DUF2924"/>
</dbReference>
<dbReference type="Pfam" id="PF11149">
    <property type="entry name" value="DUF2924"/>
    <property type="match status" value="1"/>
</dbReference>
<protein>
    <recommendedName>
        <fullName evidence="3">DUF2924 domain-containing protein</fullName>
    </recommendedName>
</protein>
<reference evidence="1 2" key="1">
    <citation type="submission" date="2019-02" db="EMBL/GenBank/DDBJ databases">
        <title>Deep-cultivation of Planctomycetes and their phenomic and genomic characterization uncovers novel biology.</title>
        <authorList>
            <person name="Wiegand S."/>
            <person name="Jogler M."/>
            <person name="Boedeker C."/>
            <person name="Pinto D."/>
            <person name="Vollmers J."/>
            <person name="Rivas-Marin E."/>
            <person name="Kohn T."/>
            <person name="Peeters S.H."/>
            <person name="Heuer A."/>
            <person name="Rast P."/>
            <person name="Oberbeckmann S."/>
            <person name="Bunk B."/>
            <person name="Jeske O."/>
            <person name="Meyerdierks A."/>
            <person name="Storesund J.E."/>
            <person name="Kallscheuer N."/>
            <person name="Luecker S."/>
            <person name="Lage O.M."/>
            <person name="Pohl T."/>
            <person name="Merkel B.J."/>
            <person name="Hornburger P."/>
            <person name="Mueller R.-W."/>
            <person name="Bruemmer F."/>
            <person name="Labrenz M."/>
            <person name="Spormann A.M."/>
            <person name="Op den Camp H."/>
            <person name="Overmann J."/>
            <person name="Amann R."/>
            <person name="Jetten M.S.M."/>
            <person name="Mascher T."/>
            <person name="Medema M.H."/>
            <person name="Devos D.P."/>
            <person name="Kaster A.-K."/>
            <person name="Ovreas L."/>
            <person name="Rohde M."/>
            <person name="Galperin M.Y."/>
            <person name="Jogler C."/>
        </authorList>
    </citation>
    <scope>NUCLEOTIDE SEQUENCE [LARGE SCALE GENOMIC DNA]</scope>
    <source>
        <strain evidence="1 2">Mal4</strain>
    </source>
</reference>
<keyword evidence="2" id="KW-1185">Reference proteome</keyword>